<evidence type="ECO:0000313" key="4">
    <source>
        <dbReference type="EMBL" id="CAG5030273.1"/>
    </source>
</evidence>
<evidence type="ECO:0000256" key="2">
    <source>
        <dbReference type="SAM" id="MobiDB-lite"/>
    </source>
</evidence>
<feature type="compositionally biased region" description="Basic and acidic residues" evidence="2">
    <location>
        <begin position="237"/>
        <end position="275"/>
    </location>
</feature>
<comment type="caution">
    <text evidence="4">The sequence shown here is derived from an EMBL/GenBank/DDBJ whole genome shotgun (WGS) entry which is preliminary data.</text>
</comment>
<evidence type="ECO:0000313" key="5">
    <source>
        <dbReference type="Proteomes" id="UP000691718"/>
    </source>
</evidence>
<sequence>MAIYRIIGAKLSTAGRATGQSSAIPAWRIRIEERIAKARALIGRLICFRSGNTRPRIVRTVRMAFAGTNSDQKRLYKSLERPIVSRTGPATNQADTVAFWRSLWSKPVNHNEGPWTEVVARQCAGITPMDPVIITPDDVAEASEDSVVTMALQLSRREVEDLRSSLDRAIYRTIGKSDSSLLSTVSSCLTNGYERRKIIDKISSHIDSKKASKLADKVLALAQELISSSKTQKRKHESSDKDRDTKRSRHEDREPREEKRESRSERDREEKEKKFGNGMDVPSILPEGETVGSKMAGLSADKIKLMMANAQKEIEERKRALIAMKGEQRPSVNVAAAAAQQLKVQMQQNNAIPPPSVIKPVLYSKPSAAQLTHEELEKQRKIAELQARIQRKLAGGALAAAGAAGSGPAPLILDREGRTVDTSGKRVQLTHVVPTLKANIRALRREEFRAQLAGSASVGVGAGVGGGAGVGAASWLDERVASKPPQRARRPLRFHEPGKFRQLAERLRMKAQLEKLQNEISQIARKTGISSATKLALLASDTPDSDRVPDIEWWDSVILMTPEEREEKRKRSKPSDDSRTDTQRVDACNVGADDIVDNLNEDAITNLVEHPQQLRPPSESTFF</sequence>
<evidence type="ECO:0000259" key="3">
    <source>
        <dbReference type="Pfam" id="PF08572"/>
    </source>
</evidence>
<name>A0A8S3XM18_PARAO</name>
<reference evidence="4" key="1">
    <citation type="submission" date="2021-04" db="EMBL/GenBank/DDBJ databases">
        <authorList>
            <person name="Tunstrom K."/>
        </authorList>
    </citation>
    <scope>NUCLEOTIDE SEQUENCE</scope>
</reference>
<dbReference type="GO" id="GO:0046540">
    <property type="term" value="C:U4/U6 x U5 tri-snRNP complex"/>
    <property type="evidence" value="ECO:0007669"/>
    <property type="project" value="InterPro"/>
</dbReference>
<dbReference type="Pfam" id="PF08572">
    <property type="entry name" value="PRP3"/>
    <property type="match status" value="1"/>
</dbReference>
<dbReference type="GO" id="GO:0000398">
    <property type="term" value="P:mRNA splicing, via spliceosome"/>
    <property type="evidence" value="ECO:0007669"/>
    <property type="project" value="InterPro"/>
</dbReference>
<feature type="domain" description="Pre-mRNA-splicing factor 3" evidence="3">
    <location>
        <begin position="474"/>
        <end position="620"/>
    </location>
</feature>
<feature type="coiled-coil region" evidence="1">
    <location>
        <begin position="300"/>
        <end position="327"/>
    </location>
</feature>
<dbReference type="AlphaFoldDB" id="A0A8S3XM18"/>
<keyword evidence="1" id="KW-0175">Coiled coil</keyword>
<dbReference type="PANTHER" id="PTHR14212">
    <property type="entry name" value="U4/U6-ASSOCIATED RNA SPLICING FACTOR-RELATED"/>
    <property type="match status" value="1"/>
</dbReference>
<organism evidence="4 5">
    <name type="scientific">Parnassius apollo</name>
    <name type="common">Apollo butterfly</name>
    <name type="synonym">Papilio apollo</name>
    <dbReference type="NCBI Taxonomy" id="110799"/>
    <lineage>
        <taxon>Eukaryota</taxon>
        <taxon>Metazoa</taxon>
        <taxon>Ecdysozoa</taxon>
        <taxon>Arthropoda</taxon>
        <taxon>Hexapoda</taxon>
        <taxon>Insecta</taxon>
        <taxon>Pterygota</taxon>
        <taxon>Neoptera</taxon>
        <taxon>Endopterygota</taxon>
        <taxon>Lepidoptera</taxon>
        <taxon>Glossata</taxon>
        <taxon>Ditrysia</taxon>
        <taxon>Papilionoidea</taxon>
        <taxon>Papilionidae</taxon>
        <taxon>Parnassiinae</taxon>
        <taxon>Parnassini</taxon>
        <taxon>Parnassius</taxon>
        <taxon>Parnassius</taxon>
    </lineage>
</organism>
<feature type="compositionally biased region" description="Basic and acidic residues" evidence="2">
    <location>
        <begin position="563"/>
        <end position="584"/>
    </location>
</feature>
<feature type="region of interest" description="Disordered" evidence="2">
    <location>
        <begin position="563"/>
        <end position="589"/>
    </location>
</feature>
<proteinExistence type="predicted"/>
<dbReference type="EMBL" id="CAJQZP010001208">
    <property type="protein sequence ID" value="CAG5030273.1"/>
    <property type="molecule type" value="Genomic_DNA"/>
</dbReference>
<dbReference type="InterPro" id="IPR013881">
    <property type="entry name" value="Pre-mRNA_splic_Prp3_dom"/>
</dbReference>
<accession>A0A8S3XM18</accession>
<dbReference type="PANTHER" id="PTHR14212:SF0">
    <property type="entry name" value="U4_U6 SMALL NUCLEAR RIBONUCLEOPROTEIN PRP3"/>
    <property type="match status" value="1"/>
</dbReference>
<evidence type="ECO:0000256" key="1">
    <source>
        <dbReference type="SAM" id="Coils"/>
    </source>
</evidence>
<gene>
    <name evidence="4" type="ORF">PAPOLLO_LOCUS19427</name>
</gene>
<protein>
    <submittedName>
        <fullName evidence="4">(apollo) hypothetical protein</fullName>
    </submittedName>
</protein>
<keyword evidence="5" id="KW-1185">Reference proteome</keyword>
<dbReference type="OrthoDB" id="10264544at2759"/>
<dbReference type="Proteomes" id="UP000691718">
    <property type="component" value="Unassembled WGS sequence"/>
</dbReference>
<feature type="region of interest" description="Disordered" evidence="2">
    <location>
        <begin position="228"/>
        <end position="288"/>
    </location>
</feature>
<dbReference type="InterPro" id="IPR027104">
    <property type="entry name" value="Prp3"/>
</dbReference>